<evidence type="ECO:0000256" key="1">
    <source>
        <dbReference type="SAM" id="MobiDB-lite"/>
    </source>
</evidence>
<keyword evidence="2" id="KW-1133">Transmembrane helix</keyword>
<sequence length="150" mass="15864">MAGAQCATGPRAGPLLLVLVLVLCGFLVLLVPAARRGDDDETEEFPVASSASSSWWHWHAADGRRRALPRPAAADVAVAPRPAPGAREVELRGAGQQARGPQWPQPGLQSVAVAREVGGRELRSAVCVCFGERRPSSLPVPCSCSWRPVV</sequence>
<keyword evidence="2" id="KW-0812">Transmembrane</keyword>
<dbReference type="AlphaFoldDB" id="B6TXT4"/>
<accession>B6TXT4</accession>
<name>B6TXT4_MAIZE</name>
<feature type="transmembrane region" description="Helical" evidence="2">
    <location>
        <begin position="12"/>
        <end position="31"/>
    </location>
</feature>
<proteinExistence type="evidence at transcript level"/>
<dbReference type="EMBL" id="EU969799">
    <property type="protein sequence ID" value="ACG41917.1"/>
    <property type="molecule type" value="mRNA"/>
</dbReference>
<protein>
    <submittedName>
        <fullName evidence="3">Uncharacterized protein</fullName>
    </submittedName>
</protein>
<evidence type="ECO:0000256" key="2">
    <source>
        <dbReference type="SAM" id="Phobius"/>
    </source>
</evidence>
<evidence type="ECO:0000313" key="3">
    <source>
        <dbReference type="EMBL" id="ACG41917.1"/>
    </source>
</evidence>
<reference evidence="3" key="1">
    <citation type="journal article" date="2009" name="Plant Mol. Biol.">
        <title>Insights into corn genes derived from large-scale cDNA sequencing.</title>
        <authorList>
            <person name="Alexandrov N.N."/>
            <person name="Brover V.V."/>
            <person name="Freidin S."/>
            <person name="Troukhan M.E."/>
            <person name="Tatarinova T.V."/>
            <person name="Zhang H."/>
            <person name="Swaller T.J."/>
            <person name="Lu Y.P."/>
            <person name="Bouck J."/>
            <person name="Flavell R.B."/>
            <person name="Feldmann K.A."/>
        </authorList>
    </citation>
    <scope>NUCLEOTIDE SEQUENCE</scope>
</reference>
<feature type="compositionally biased region" description="Low complexity" evidence="1">
    <location>
        <begin position="77"/>
        <end position="86"/>
    </location>
</feature>
<feature type="region of interest" description="Disordered" evidence="1">
    <location>
        <begin position="77"/>
        <end position="106"/>
    </location>
</feature>
<organism evidence="3">
    <name type="scientific">Zea mays</name>
    <name type="common">Maize</name>
    <dbReference type="NCBI Taxonomy" id="4577"/>
    <lineage>
        <taxon>Eukaryota</taxon>
        <taxon>Viridiplantae</taxon>
        <taxon>Streptophyta</taxon>
        <taxon>Embryophyta</taxon>
        <taxon>Tracheophyta</taxon>
        <taxon>Spermatophyta</taxon>
        <taxon>Magnoliopsida</taxon>
        <taxon>Liliopsida</taxon>
        <taxon>Poales</taxon>
        <taxon>Poaceae</taxon>
        <taxon>PACMAD clade</taxon>
        <taxon>Panicoideae</taxon>
        <taxon>Andropogonodae</taxon>
        <taxon>Andropogoneae</taxon>
        <taxon>Tripsacinae</taxon>
        <taxon>Zea</taxon>
    </lineage>
</organism>
<keyword evidence="2" id="KW-0472">Membrane</keyword>